<reference evidence="8 9" key="1">
    <citation type="submission" date="2014-03" db="EMBL/GenBank/DDBJ databases">
        <title>The draft genome sequence of Thalassospira mesophila JCM 18969.</title>
        <authorList>
            <person name="Lai Q."/>
            <person name="Shao Z."/>
        </authorList>
    </citation>
    <scope>NUCLEOTIDE SEQUENCE [LARGE SCALE GENOMIC DNA]</scope>
    <source>
        <strain evidence="8 9">JCM 18969</strain>
    </source>
</reference>
<protein>
    <submittedName>
        <fullName evidence="8">MFS transporter</fullName>
    </submittedName>
</protein>
<feature type="transmembrane region" description="Helical" evidence="7">
    <location>
        <begin position="219"/>
        <end position="245"/>
    </location>
</feature>
<evidence type="ECO:0000313" key="9">
    <source>
        <dbReference type="Proteomes" id="UP000193391"/>
    </source>
</evidence>
<gene>
    <name evidence="8" type="ORF">TMES_19960</name>
</gene>
<feature type="transmembrane region" description="Helical" evidence="7">
    <location>
        <begin position="73"/>
        <end position="92"/>
    </location>
</feature>
<dbReference type="RefSeq" id="WP_085585881.1">
    <property type="nucleotide sequence ID" value="NZ_JFKA01000014.1"/>
</dbReference>
<evidence type="ECO:0000256" key="6">
    <source>
        <dbReference type="ARBA" id="ARBA00023136"/>
    </source>
</evidence>
<dbReference type="CDD" id="cd06173">
    <property type="entry name" value="MFS_MefA_like"/>
    <property type="match status" value="1"/>
</dbReference>
<keyword evidence="9" id="KW-1185">Reference proteome</keyword>
<evidence type="ECO:0000256" key="5">
    <source>
        <dbReference type="ARBA" id="ARBA00022989"/>
    </source>
</evidence>
<feature type="transmembrane region" description="Helical" evidence="7">
    <location>
        <begin position="277"/>
        <end position="295"/>
    </location>
</feature>
<dbReference type="GO" id="GO:0022857">
    <property type="term" value="F:transmembrane transporter activity"/>
    <property type="evidence" value="ECO:0007669"/>
    <property type="project" value="InterPro"/>
</dbReference>
<evidence type="ECO:0000256" key="3">
    <source>
        <dbReference type="ARBA" id="ARBA00022475"/>
    </source>
</evidence>
<keyword evidence="6 7" id="KW-0472">Membrane</keyword>
<comment type="caution">
    <text evidence="8">The sequence shown here is derived from an EMBL/GenBank/DDBJ whole genome shotgun (WGS) entry which is preliminary data.</text>
</comment>
<comment type="subcellular location">
    <subcellularLocation>
        <location evidence="1">Cell membrane</location>
        <topology evidence="1">Multi-pass membrane protein</topology>
    </subcellularLocation>
</comment>
<sequence length="397" mass="42528">MTLNARLFFASMFLARLGDQFLLFIVPLVVYQTTQSVALSGLAYAVETLPRTLCFPFCGILSDRVSPIRLIRMTQLGRAVIACVGLVCFALFPNPVWVVLISALCGVLASQGFMAREVMLPQIFATARFDRVQSLAQTVDQCCIIIGPLAAATLFGFTNWQVVVGGAVVLFVLGEVAMMVWRRVNTVELIEPEVTTTPFMAPLRVAFHHVMYLPGLKRLVILTAAINLVFGATLATSAAMVTGLFDLPGNYYALLQTLGALATVSVLLIIAMSNLGIGRIGTIGYVMVIVGGIITAFSPNYWVYALGFVFILGFDGMYAVYIRTARQRIIPARDLGKTTGVVILFNNLSLPLSGLIVGLAASPAQTGWVILGLSALMVVAGLAVTVGVWARKPVAAA</sequence>
<accession>A0A1Y2KVJ5</accession>
<evidence type="ECO:0000313" key="8">
    <source>
        <dbReference type="EMBL" id="OSQ35871.1"/>
    </source>
</evidence>
<keyword evidence="2" id="KW-0813">Transport</keyword>
<dbReference type="InterPro" id="IPR011701">
    <property type="entry name" value="MFS"/>
</dbReference>
<evidence type="ECO:0000256" key="7">
    <source>
        <dbReference type="SAM" id="Phobius"/>
    </source>
</evidence>
<keyword evidence="5 7" id="KW-1133">Transmembrane helix</keyword>
<feature type="transmembrane region" description="Helical" evidence="7">
    <location>
        <begin position="367"/>
        <end position="390"/>
    </location>
</feature>
<dbReference type="AlphaFoldDB" id="A0A1Y2KVJ5"/>
<dbReference type="SUPFAM" id="SSF103473">
    <property type="entry name" value="MFS general substrate transporter"/>
    <property type="match status" value="1"/>
</dbReference>
<feature type="transmembrane region" description="Helical" evidence="7">
    <location>
        <begin position="301"/>
        <end position="321"/>
    </location>
</feature>
<feature type="transmembrane region" description="Helical" evidence="7">
    <location>
        <begin position="341"/>
        <end position="361"/>
    </location>
</feature>
<dbReference type="STRING" id="1293891.TMES_19960"/>
<feature type="transmembrane region" description="Helical" evidence="7">
    <location>
        <begin position="251"/>
        <end position="270"/>
    </location>
</feature>
<dbReference type="Proteomes" id="UP000193391">
    <property type="component" value="Unassembled WGS sequence"/>
</dbReference>
<organism evidence="8 9">
    <name type="scientific">Thalassospira mesophila</name>
    <dbReference type="NCBI Taxonomy" id="1293891"/>
    <lineage>
        <taxon>Bacteria</taxon>
        <taxon>Pseudomonadati</taxon>
        <taxon>Pseudomonadota</taxon>
        <taxon>Alphaproteobacteria</taxon>
        <taxon>Rhodospirillales</taxon>
        <taxon>Thalassospiraceae</taxon>
        <taxon>Thalassospira</taxon>
    </lineage>
</organism>
<dbReference type="EMBL" id="JFKA01000014">
    <property type="protein sequence ID" value="OSQ35871.1"/>
    <property type="molecule type" value="Genomic_DNA"/>
</dbReference>
<dbReference type="Gene3D" id="1.20.1250.20">
    <property type="entry name" value="MFS general substrate transporter like domains"/>
    <property type="match status" value="1"/>
</dbReference>
<keyword evidence="4 7" id="KW-0812">Transmembrane</keyword>
<dbReference type="OrthoDB" id="3332648at2"/>
<evidence type="ECO:0000256" key="2">
    <source>
        <dbReference type="ARBA" id="ARBA00022448"/>
    </source>
</evidence>
<name>A0A1Y2KVJ5_9PROT</name>
<proteinExistence type="predicted"/>
<dbReference type="Pfam" id="PF07690">
    <property type="entry name" value="MFS_1"/>
    <property type="match status" value="1"/>
</dbReference>
<evidence type="ECO:0000256" key="1">
    <source>
        <dbReference type="ARBA" id="ARBA00004651"/>
    </source>
</evidence>
<dbReference type="PANTHER" id="PTHR23513:SF9">
    <property type="entry name" value="ENTEROBACTIN EXPORTER ENTS"/>
    <property type="match status" value="1"/>
</dbReference>
<dbReference type="GO" id="GO:0005886">
    <property type="term" value="C:plasma membrane"/>
    <property type="evidence" value="ECO:0007669"/>
    <property type="project" value="UniProtKB-SubCell"/>
</dbReference>
<keyword evidence="3" id="KW-1003">Cell membrane</keyword>
<dbReference type="InterPro" id="IPR036259">
    <property type="entry name" value="MFS_trans_sf"/>
</dbReference>
<dbReference type="PANTHER" id="PTHR23513">
    <property type="entry name" value="INTEGRAL MEMBRANE EFFLUX PROTEIN-RELATED"/>
    <property type="match status" value="1"/>
</dbReference>
<evidence type="ECO:0000256" key="4">
    <source>
        <dbReference type="ARBA" id="ARBA00022692"/>
    </source>
</evidence>